<dbReference type="Pfam" id="PF00234">
    <property type="entry name" value="Tryp_alpha_amyl"/>
    <property type="match status" value="1"/>
</dbReference>
<dbReference type="Proteomes" id="UP000230069">
    <property type="component" value="Unassembled WGS sequence"/>
</dbReference>
<name>A0A2G5C746_AQUCA</name>
<evidence type="ECO:0000256" key="1">
    <source>
        <dbReference type="ARBA" id="ARBA00008262"/>
    </source>
</evidence>
<protein>
    <recommendedName>
        <fullName evidence="2">Bifunctional inhibitor/plant lipid transfer protein/seed storage helical domain-containing protein</fullName>
    </recommendedName>
</protein>
<accession>A0A2G5C746</accession>
<evidence type="ECO:0000313" key="4">
    <source>
        <dbReference type="Proteomes" id="UP000230069"/>
    </source>
</evidence>
<dbReference type="EMBL" id="KZ305100">
    <property type="protein sequence ID" value="PIA27061.1"/>
    <property type="molecule type" value="Genomic_DNA"/>
</dbReference>
<keyword evidence="4" id="KW-1185">Reference proteome</keyword>
<dbReference type="InterPro" id="IPR036312">
    <property type="entry name" value="Bifun_inhib/LTP/seed_sf"/>
</dbReference>
<proteinExistence type="inferred from homology"/>
<dbReference type="SUPFAM" id="SSF47699">
    <property type="entry name" value="Bifunctional inhibitor/lipid-transfer protein/seed storage 2S albumin"/>
    <property type="match status" value="1"/>
</dbReference>
<evidence type="ECO:0000313" key="3">
    <source>
        <dbReference type="EMBL" id="PIA27061.1"/>
    </source>
</evidence>
<dbReference type="InParanoid" id="A0A2G5C746"/>
<reference evidence="3 4" key="1">
    <citation type="submission" date="2017-09" db="EMBL/GenBank/DDBJ databases">
        <title>WGS assembly of Aquilegia coerulea Goldsmith.</title>
        <authorList>
            <person name="Hodges S."/>
            <person name="Kramer E."/>
            <person name="Nordborg M."/>
            <person name="Tomkins J."/>
            <person name="Borevitz J."/>
            <person name="Derieg N."/>
            <person name="Yan J."/>
            <person name="Mihaltcheva S."/>
            <person name="Hayes R.D."/>
            <person name="Rokhsar D."/>
        </authorList>
    </citation>
    <scope>NUCLEOTIDE SEQUENCE [LARGE SCALE GENOMIC DNA]</scope>
    <source>
        <strain evidence="4">cv. Goldsmith</strain>
    </source>
</reference>
<organism evidence="3 4">
    <name type="scientific">Aquilegia coerulea</name>
    <name type="common">Rocky mountain columbine</name>
    <dbReference type="NCBI Taxonomy" id="218851"/>
    <lineage>
        <taxon>Eukaryota</taxon>
        <taxon>Viridiplantae</taxon>
        <taxon>Streptophyta</taxon>
        <taxon>Embryophyta</taxon>
        <taxon>Tracheophyta</taxon>
        <taxon>Spermatophyta</taxon>
        <taxon>Magnoliopsida</taxon>
        <taxon>Ranunculales</taxon>
        <taxon>Ranunculaceae</taxon>
        <taxon>Thalictroideae</taxon>
        <taxon>Aquilegia</taxon>
    </lineage>
</organism>
<dbReference type="SMART" id="SM00499">
    <property type="entry name" value="AAI"/>
    <property type="match status" value="1"/>
</dbReference>
<gene>
    <name evidence="3" type="ORF">AQUCO_08300031v1</name>
</gene>
<dbReference type="InterPro" id="IPR016140">
    <property type="entry name" value="Bifunc_inhib/LTP/seed_store"/>
</dbReference>
<comment type="similarity">
    <text evidence="1">Belongs to the 2S seed storage albumins family.</text>
</comment>
<feature type="domain" description="Bifunctional inhibitor/plant lipid transfer protein/seed storage helical" evidence="2">
    <location>
        <begin position="16"/>
        <end position="89"/>
    </location>
</feature>
<dbReference type="Gene3D" id="1.10.110.10">
    <property type="entry name" value="Plant lipid-transfer and hydrophobic proteins"/>
    <property type="match status" value="1"/>
</dbReference>
<evidence type="ECO:0000259" key="2">
    <source>
        <dbReference type="SMART" id="SM00499"/>
    </source>
</evidence>
<dbReference type="InterPro" id="IPR000617">
    <property type="entry name" value="Napin/2SS/CON"/>
</dbReference>
<dbReference type="OrthoDB" id="1922883at2759"/>
<dbReference type="AlphaFoldDB" id="A0A2G5C746"/>
<dbReference type="GO" id="GO:0045735">
    <property type="term" value="F:nutrient reservoir activity"/>
    <property type="evidence" value="ECO:0007669"/>
    <property type="project" value="InterPro"/>
</dbReference>
<dbReference type="PANTHER" id="PTHR35496:SF4">
    <property type="entry name" value="2S SULFUR-RICH SEED STORAGE PROTEIN 2-LIKE"/>
    <property type="match status" value="1"/>
</dbReference>
<dbReference type="PANTHER" id="PTHR35496">
    <property type="entry name" value="2S SEED STORAGE PROTEIN 1-RELATED"/>
    <property type="match status" value="1"/>
</dbReference>
<sequence>MSMEPCLIYLNLPFSCYKQDYGCMGRVTQQCCQQLKKVNNPECRCEAIRQTIKQMQNDAEDGGVQQNQQEVIEKAQKLPSTCGMEPQLCQISQQGDSSV</sequence>